<organism evidence="1 2">
    <name type="scientific">Sphingobium fuliginis (strain ATCC 27551)</name>
    <dbReference type="NCBI Taxonomy" id="336203"/>
    <lineage>
        <taxon>Bacteria</taxon>
        <taxon>Pseudomonadati</taxon>
        <taxon>Pseudomonadota</taxon>
        <taxon>Alphaproteobacteria</taxon>
        <taxon>Sphingomonadales</taxon>
        <taxon>Sphingomonadaceae</taxon>
        <taxon>Sphingobium</taxon>
    </lineage>
</organism>
<dbReference type="RefSeq" id="WP_226869716.1">
    <property type="nucleotide sequence ID" value="NZ_BEWI01000034.1"/>
</dbReference>
<name>A0A292ZNQ8_SPHSA</name>
<sequence length="127" mass="14080">MANEMMAPRAPFGWDMTAFELAIFICVYRSPSPMRAQEIHDGVGRWFDCGIPGESLADSVGHMTGRGWLIKRGDRFRATIQGRDMARPLMNGIIRMLDQGTRLLDVALMMSVLQLTKGELDSAPGGH</sequence>
<dbReference type="AlphaFoldDB" id="A0A292ZNQ8"/>
<evidence type="ECO:0000313" key="1">
    <source>
        <dbReference type="EMBL" id="GAY24758.1"/>
    </source>
</evidence>
<protein>
    <recommendedName>
        <fullName evidence="3">MarR family transcriptional regulator</fullName>
    </recommendedName>
</protein>
<evidence type="ECO:0000313" key="2">
    <source>
        <dbReference type="Proteomes" id="UP000221538"/>
    </source>
</evidence>
<evidence type="ECO:0008006" key="3">
    <source>
        <dbReference type="Google" id="ProtNLM"/>
    </source>
</evidence>
<accession>A0A292ZNQ8</accession>
<dbReference type="EMBL" id="BEWI01000034">
    <property type="protein sequence ID" value="GAY24758.1"/>
    <property type="molecule type" value="Genomic_DNA"/>
</dbReference>
<reference evidence="1 2" key="2">
    <citation type="journal article" date="2013" name="Environ. Sci. Technol.">
        <title>The 4-tert-butylphenol-utilizing bacterium Sphingobium fuliginis OMI can degrade bisphenols via phenolic ring hydroxylation and meta-cleavage pathway.</title>
        <authorList>
            <person name="Ogata Y."/>
            <person name="Goda S."/>
            <person name="Toyama T."/>
            <person name="Sei K."/>
            <person name="Ike M."/>
        </authorList>
    </citation>
    <scope>NUCLEOTIDE SEQUENCE [LARGE SCALE GENOMIC DNA]</scope>
    <source>
        <strain evidence="1 2">OMI</strain>
    </source>
</reference>
<dbReference type="Proteomes" id="UP000221538">
    <property type="component" value="Unassembled WGS sequence"/>
</dbReference>
<reference evidence="1 2" key="1">
    <citation type="journal article" date="2013" name="Biodegradation">
        <title>Occurrence of 4-tert-butylphenol (4-t-BP) biodegradation in an aquatic sample caused by the presence of Spirodela polyrrhiza and isolation of a 4-t-BP-utilizing bacterium.</title>
        <authorList>
            <person name="Ogata Y."/>
            <person name="Toyama T."/>
            <person name="Yu N."/>
            <person name="Wang X."/>
            <person name="Sei K."/>
            <person name="Ike M."/>
        </authorList>
    </citation>
    <scope>NUCLEOTIDE SEQUENCE [LARGE SCALE GENOMIC DNA]</scope>
    <source>
        <strain evidence="1 2">OMI</strain>
    </source>
</reference>
<comment type="caution">
    <text evidence="1">The sequence shown here is derived from an EMBL/GenBank/DDBJ whole genome shotgun (WGS) entry which is preliminary data.</text>
</comment>
<proteinExistence type="predicted"/>
<gene>
    <name evidence="1" type="ORF">SFOMI_5343</name>
</gene>